<evidence type="ECO:0000313" key="1">
    <source>
        <dbReference type="EMBL" id="AEV95043.1"/>
    </source>
</evidence>
<dbReference type="HOGENOM" id="CLU_2918576_0_0_9"/>
<dbReference type="PATRIC" id="fig|701521.8.peg.721"/>
<accession>G8PCQ8</accession>
<proteinExistence type="predicted"/>
<sequence>MLADKFIFIKKTKPHLLTYSDLPKDHKYGEPFDFVELKGNQLKTRLKNGHEEVFALRKLAY</sequence>
<reference evidence="1 2" key="1">
    <citation type="journal article" date="2012" name="J. Bacteriol.">
        <title>Complete Genome Sequence of the Beer Spoilage Organism Pediococcus claussenii ATCC BAA-344T.</title>
        <authorList>
            <person name="Pittet V."/>
            <person name="Abegunde T."/>
            <person name="Marfleet T."/>
            <person name="Haakensen M."/>
            <person name="Morrow K."/>
            <person name="Jayaprakash T."/>
            <person name="Schroeder K."/>
            <person name="Trost B."/>
            <person name="Byrns S."/>
            <person name="Bergsveinson J."/>
            <person name="Kusalik A."/>
            <person name="Ziola B."/>
        </authorList>
    </citation>
    <scope>NUCLEOTIDE SEQUENCE [LARGE SCALE GENOMIC DNA]</scope>
    <source>
        <strain evidence="1 2">ATCC BAA-344</strain>
    </source>
</reference>
<name>G8PCQ8_PEDCP</name>
<dbReference type="AlphaFoldDB" id="G8PCQ8"/>
<evidence type="ECO:0000313" key="2">
    <source>
        <dbReference type="Proteomes" id="UP000005444"/>
    </source>
</evidence>
<dbReference type="EMBL" id="CP003137">
    <property type="protein sequence ID" value="AEV95043.1"/>
    <property type="molecule type" value="Genomic_DNA"/>
</dbReference>
<keyword evidence="2" id="KW-1185">Reference proteome</keyword>
<protein>
    <submittedName>
        <fullName evidence="1">Uncharacterized protein</fullName>
    </submittedName>
</protein>
<dbReference type="KEGG" id="pce:PECL_752"/>
<dbReference type="Proteomes" id="UP000005444">
    <property type="component" value="Chromosome"/>
</dbReference>
<gene>
    <name evidence="1" type="ordered locus">PECL_752</name>
</gene>
<dbReference type="STRING" id="701521.PECL_752"/>
<organism evidence="1 2">
    <name type="scientific">Pediococcus claussenii (strain ATCC BAA-344 / DSM 14800 / JCM 18046 / KCTC 3811 / LMG 21948 / P06)</name>
    <dbReference type="NCBI Taxonomy" id="701521"/>
    <lineage>
        <taxon>Bacteria</taxon>
        <taxon>Bacillati</taxon>
        <taxon>Bacillota</taxon>
        <taxon>Bacilli</taxon>
        <taxon>Lactobacillales</taxon>
        <taxon>Lactobacillaceae</taxon>
        <taxon>Pediococcus</taxon>
    </lineage>
</organism>